<proteinExistence type="predicted"/>
<organism evidence="4 5">
    <name type="scientific">Kineosporia babensis</name>
    <dbReference type="NCBI Taxonomy" id="499548"/>
    <lineage>
        <taxon>Bacteria</taxon>
        <taxon>Bacillati</taxon>
        <taxon>Actinomycetota</taxon>
        <taxon>Actinomycetes</taxon>
        <taxon>Kineosporiales</taxon>
        <taxon>Kineosporiaceae</taxon>
        <taxon>Kineosporia</taxon>
    </lineage>
</organism>
<dbReference type="Proteomes" id="UP001138997">
    <property type="component" value="Unassembled WGS sequence"/>
</dbReference>
<evidence type="ECO:0000256" key="2">
    <source>
        <dbReference type="SAM" id="MobiDB-lite"/>
    </source>
</evidence>
<dbReference type="PANTHER" id="PTHR12558:SF13">
    <property type="entry name" value="CELL DIVISION CYCLE PROTEIN 27 HOMOLOG"/>
    <property type="match status" value="1"/>
</dbReference>
<evidence type="ECO:0000259" key="3">
    <source>
        <dbReference type="Pfam" id="PF17128"/>
    </source>
</evidence>
<sequence length="1086" mass="119752">MSSEPISRIELPDAPADAWQHGVAVWSEPLVIDSYLPEKPSAYPAFLHNRVYQGSSGRVFPLPFHERIAAVKRPHTWQALHLENEWLRVVILPELGGRVHIAYDKVAGYDLFYRNNVIKPALVGLAGPWMSGGIEFNWPQHHRPATFLPTDVEIEREDDGSATVWCSDHDPFARMKGMHGIRLTPSSSRIEARVRLYNRSEVPQTFLWWANVAAAVNDDYQSFFPGDVTHVADHAKRAVVTFPRPDAPYYGIDYAGATEDDPEADRLDWYRNIPVPTSYMALDTVEDFFGGYDHGVQAGFVHVAAHEISPGKKQWTWGDTPFGWAWDRNLTDTDGPYVELMAGVYTDNQPDFAHLAVGETKTFVQAWYPVHGTGPVQYADRRLALSVAENEGRLWVRLCAAEILDAVSVVITDGTFELGSRTLDLRPGQTCELEVGKTAKLTVRITRPGETLADFTLGEPSVPDQAPTTTRAVAPPSPADVTSIDELIHIARYLDQYRHATRSSVPYLYEVLHREPGESRALLALGAKAYERGDYATAADLLRRSADAQTRWSPTPASGEALYRLGLALTRLGRDGEAATALARAGWDARFAVTARFALARLRCRHGDHRRAGELLHEVLDLDAHHLQAADLLATVLAETGDQEKARTLARTTLERDPLDAWARDLAGLAPTADATSMLDVALEYAAAGFDGHAIAALNKAETLAATSPSGQVNVTPLVQLHRAVLHLRAGETELARADIDLAGQQDPASAHPLRLDDIDTLRTVTATAPEVALPWAMLGHWYYSRDRAEDAIEAWHKAAAAHPATELAAIVHRNLGLSAYNVRADVEAAVQHYESALQASPDDAKLWFERDQLAARAGENSADRLARLEPRRDLVAERDDLTVSLTHLLLDEGRVDEARTLLTERHFQPWEGGEGLALGAWERSSVRMAQRLLADGQPREAAAVVRKALQPPAGLGEDRHHLANTAELYLLLGDALAADADPIAAQRCWEIAARSTGDFVDMAATAFNRNTVHAVRALACLGREDEAENLVKALAQWVEEYAVTPVEVDFFATSLPSMLLFVESPETARNREVSIVRDQIRGWQS</sequence>
<dbReference type="AlphaFoldDB" id="A0A9X1SVW0"/>
<dbReference type="SMART" id="SM00028">
    <property type="entry name" value="TPR"/>
    <property type="match status" value="5"/>
</dbReference>
<feature type="region of interest" description="Disordered" evidence="2">
    <location>
        <begin position="457"/>
        <end position="478"/>
    </location>
</feature>
<dbReference type="Gene3D" id="1.25.40.10">
    <property type="entry name" value="Tetratricopeptide repeat domain"/>
    <property type="match status" value="3"/>
</dbReference>
<dbReference type="InterPro" id="IPR019734">
    <property type="entry name" value="TPR_rpt"/>
</dbReference>
<dbReference type="GO" id="GO:0030246">
    <property type="term" value="F:carbohydrate binding"/>
    <property type="evidence" value="ECO:0007669"/>
    <property type="project" value="InterPro"/>
</dbReference>
<accession>A0A9X1SVW0</accession>
<dbReference type="RefSeq" id="WP_231446309.1">
    <property type="nucleotide sequence ID" value="NZ_JAJOMB010000014.1"/>
</dbReference>
<dbReference type="Pfam" id="PF13432">
    <property type="entry name" value="TPR_16"/>
    <property type="match status" value="3"/>
</dbReference>
<reference evidence="4" key="1">
    <citation type="submission" date="2021-11" db="EMBL/GenBank/DDBJ databases">
        <title>Streptomyces corallinus and Kineosporia corallina sp. nov., two new coral-derived marine actinobacteria.</title>
        <authorList>
            <person name="Buangrab K."/>
            <person name="Sutthacheep M."/>
            <person name="Yeemin T."/>
            <person name="Harunari E."/>
            <person name="Igarashi Y."/>
            <person name="Sripreechasak P."/>
            <person name="Kanchanasin P."/>
            <person name="Tanasupawat S."/>
            <person name="Phongsopitanun W."/>
        </authorList>
    </citation>
    <scope>NUCLEOTIDE SEQUENCE</scope>
    <source>
        <strain evidence="4">JCM 31032</strain>
    </source>
</reference>
<name>A0A9X1SVW0_9ACTN</name>
<comment type="caution">
    <text evidence="4">The sequence shown here is derived from an EMBL/GenBank/DDBJ whole genome shotgun (WGS) entry which is preliminary data.</text>
</comment>
<dbReference type="EMBL" id="JAJOMB010000014">
    <property type="protein sequence ID" value="MCD5314079.1"/>
    <property type="molecule type" value="Genomic_DNA"/>
</dbReference>
<evidence type="ECO:0000313" key="4">
    <source>
        <dbReference type="EMBL" id="MCD5314079.1"/>
    </source>
</evidence>
<dbReference type="InterPro" id="IPR011990">
    <property type="entry name" value="TPR-like_helical_dom_sf"/>
</dbReference>
<dbReference type="SUPFAM" id="SSF48452">
    <property type="entry name" value="TPR-like"/>
    <property type="match status" value="2"/>
</dbReference>
<dbReference type="PROSITE" id="PS50005">
    <property type="entry name" value="TPR"/>
    <property type="match status" value="1"/>
</dbReference>
<dbReference type="InterPro" id="IPR033396">
    <property type="entry name" value="DUF5107"/>
</dbReference>
<dbReference type="InterPro" id="IPR014718">
    <property type="entry name" value="GH-type_carb-bd"/>
</dbReference>
<gene>
    <name evidence="4" type="ORF">LR394_24530</name>
</gene>
<evidence type="ECO:0000256" key="1">
    <source>
        <dbReference type="PROSITE-ProRule" id="PRU00339"/>
    </source>
</evidence>
<keyword evidence="5" id="KW-1185">Reference proteome</keyword>
<dbReference type="Pfam" id="PF17128">
    <property type="entry name" value="DUF5107"/>
    <property type="match status" value="1"/>
</dbReference>
<evidence type="ECO:0000313" key="5">
    <source>
        <dbReference type="Proteomes" id="UP001138997"/>
    </source>
</evidence>
<feature type="domain" description="DUF5107" evidence="3">
    <location>
        <begin position="59"/>
        <end position="351"/>
    </location>
</feature>
<protein>
    <submittedName>
        <fullName evidence="4">DUF5107 domain-containing protein</fullName>
    </submittedName>
</protein>
<dbReference type="PANTHER" id="PTHR12558">
    <property type="entry name" value="CELL DIVISION CYCLE 16,23,27"/>
    <property type="match status" value="1"/>
</dbReference>
<dbReference type="Gene3D" id="2.70.98.10">
    <property type="match status" value="1"/>
</dbReference>
<feature type="repeat" description="TPR" evidence="1">
    <location>
        <begin position="773"/>
        <end position="806"/>
    </location>
</feature>
<keyword evidence="1" id="KW-0802">TPR repeat</keyword>